<proteinExistence type="predicted"/>
<dbReference type="InterPro" id="IPR005186">
    <property type="entry name" value="FlaG"/>
</dbReference>
<dbReference type="PANTHER" id="PTHR37166">
    <property type="entry name" value="PROTEIN FLAG"/>
    <property type="match status" value="1"/>
</dbReference>
<protein>
    <submittedName>
        <fullName evidence="1">Flagellar protein FlaG protein</fullName>
    </submittedName>
</protein>
<dbReference type="Pfam" id="PF03646">
    <property type="entry name" value="FlaG"/>
    <property type="match status" value="1"/>
</dbReference>
<sequence length="124" mass="13810">MEIKSINGIANYAESPVATPTVGKTGTAAVSPIQKKAPAEAMDLPNNKQTNEQQIKSAVDKANQAMKHTQTRCEFSYHEPTKSISIKIIDEQTDEILREVPPEKVLDMIEKMWEMAGLLVDEKR</sequence>
<evidence type="ECO:0000313" key="1">
    <source>
        <dbReference type="EMBL" id="ABX40698.1"/>
    </source>
</evidence>
<dbReference type="EMBL" id="CP000885">
    <property type="protein sequence ID" value="ABX40698.1"/>
    <property type="molecule type" value="Genomic_DNA"/>
</dbReference>
<keyword evidence="1" id="KW-0969">Cilium</keyword>
<dbReference type="KEGG" id="cpy:Cphy_0311"/>
<name>A9KSQ4_LACP7</name>
<dbReference type="SUPFAM" id="SSF160214">
    <property type="entry name" value="FlaG-like"/>
    <property type="match status" value="1"/>
</dbReference>
<dbReference type="Gene3D" id="3.30.160.170">
    <property type="entry name" value="FlaG-like"/>
    <property type="match status" value="1"/>
</dbReference>
<dbReference type="OrthoDB" id="9799867at2"/>
<accession>A9KSQ4</accession>
<dbReference type="InterPro" id="IPR035924">
    <property type="entry name" value="FlaG-like_sf"/>
</dbReference>
<dbReference type="STRING" id="357809.Cphy_0311"/>
<dbReference type="AlphaFoldDB" id="A9KSQ4"/>
<dbReference type="HOGENOM" id="CLU_120910_3_0_9"/>
<dbReference type="eggNOG" id="COG1334">
    <property type="taxonomic scope" value="Bacteria"/>
</dbReference>
<dbReference type="Proteomes" id="UP000000370">
    <property type="component" value="Chromosome"/>
</dbReference>
<keyword evidence="1" id="KW-0966">Cell projection</keyword>
<evidence type="ECO:0000313" key="2">
    <source>
        <dbReference type="Proteomes" id="UP000000370"/>
    </source>
</evidence>
<reference evidence="2" key="1">
    <citation type="submission" date="2007-11" db="EMBL/GenBank/DDBJ databases">
        <title>Complete genome sequence of Clostridium phytofermentans ISDg.</title>
        <authorList>
            <person name="Leschine S.B."/>
            <person name="Warnick T.A."/>
            <person name="Blanchard J.L."/>
            <person name="Schnell D.J."/>
            <person name="Petit E.L."/>
            <person name="LaTouf W.G."/>
            <person name="Copeland A."/>
            <person name="Lucas S."/>
            <person name="Lapidus A."/>
            <person name="Barry K."/>
            <person name="Glavina del Rio T."/>
            <person name="Dalin E."/>
            <person name="Tice H."/>
            <person name="Pitluck S."/>
            <person name="Kiss H."/>
            <person name="Brettin T."/>
            <person name="Bruce D."/>
            <person name="Detter J.C."/>
            <person name="Han C."/>
            <person name="Kuske C."/>
            <person name="Schmutz J."/>
            <person name="Larimer F."/>
            <person name="Land M."/>
            <person name="Hauser L."/>
            <person name="Kyrpides N."/>
            <person name="Kim E.A."/>
            <person name="Richardson P."/>
        </authorList>
    </citation>
    <scope>NUCLEOTIDE SEQUENCE [LARGE SCALE GENOMIC DNA]</scope>
    <source>
        <strain evidence="2">ATCC 700394 / DSM 18823 / ISDg</strain>
    </source>
</reference>
<organism evidence="1 2">
    <name type="scientific">Lachnoclostridium phytofermentans (strain ATCC 700394 / DSM 18823 / ISDg)</name>
    <name type="common">Clostridium phytofermentans</name>
    <dbReference type="NCBI Taxonomy" id="357809"/>
    <lineage>
        <taxon>Bacteria</taxon>
        <taxon>Bacillati</taxon>
        <taxon>Bacillota</taxon>
        <taxon>Clostridia</taxon>
        <taxon>Lachnospirales</taxon>
        <taxon>Lachnospiraceae</taxon>
    </lineage>
</organism>
<dbReference type="RefSeq" id="WP_012198341.1">
    <property type="nucleotide sequence ID" value="NC_010001.1"/>
</dbReference>
<dbReference type="PANTHER" id="PTHR37166:SF1">
    <property type="entry name" value="PROTEIN FLAG"/>
    <property type="match status" value="1"/>
</dbReference>
<gene>
    <name evidence="1" type="ordered locus">Cphy_0311</name>
</gene>
<keyword evidence="2" id="KW-1185">Reference proteome</keyword>
<keyword evidence="1" id="KW-0282">Flagellum</keyword>